<reference evidence="1" key="2">
    <citation type="submission" date="2020-11" db="EMBL/GenBank/DDBJ databases">
        <authorList>
            <person name="McCartney M.A."/>
            <person name="Auch B."/>
            <person name="Kono T."/>
            <person name="Mallez S."/>
            <person name="Becker A."/>
            <person name="Gohl D.M."/>
            <person name="Silverstein K.A.T."/>
            <person name="Koren S."/>
            <person name="Bechman K.B."/>
            <person name="Herman A."/>
            <person name="Abrahante J.E."/>
            <person name="Garbe J."/>
        </authorList>
    </citation>
    <scope>NUCLEOTIDE SEQUENCE</scope>
    <source>
        <strain evidence="1">Duluth1</strain>
        <tissue evidence="1">Whole animal</tissue>
    </source>
</reference>
<keyword evidence="2" id="KW-1185">Reference proteome</keyword>
<protein>
    <submittedName>
        <fullName evidence="1">Uncharacterized protein</fullName>
    </submittedName>
</protein>
<gene>
    <name evidence="1" type="ORF">DPMN_105630</name>
</gene>
<evidence type="ECO:0000313" key="1">
    <source>
        <dbReference type="EMBL" id="KAH3832345.1"/>
    </source>
</evidence>
<accession>A0A9D4K3I4</accession>
<organism evidence="1 2">
    <name type="scientific">Dreissena polymorpha</name>
    <name type="common">Zebra mussel</name>
    <name type="synonym">Mytilus polymorpha</name>
    <dbReference type="NCBI Taxonomy" id="45954"/>
    <lineage>
        <taxon>Eukaryota</taxon>
        <taxon>Metazoa</taxon>
        <taxon>Spiralia</taxon>
        <taxon>Lophotrochozoa</taxon>
        <taxon>Mollusca</taxon>
        <taxon>Bivalvia</taxon>
        <taxon>Autobranchia</taxon>
        <taxon>Heteroconchia</taxon>
        <taxon>Euheterodonta</taxon>
        <taxon>Imparidentia</taxon>
        <taxon>Neoheterodontei</taxon>
        <taxon>Myida</taxon>
        <taxon>Dreissenoidea</taxon>
        <taxon>Dreissenidae</taxon>
        <taxon>Dreissena</taxon>
    </lineage>
</organism>
<comment type="caution">
    <text evidence="1">The sequence shown here is derived from an EMBL/GenBank/DDBJ whole genome shotgun (WGS) entry which is preliminary data.</text>
</comment>
<sequence>MTSSRDAITAGQQRKMEVTLRHNLAATPPRKALMVTSLTVALHSARKLTPRLLS</sequence>
<dbReference type="Proteomes" id="UP000828390">
    <property type="component" value="Unassembled WGS sequence"/>
</dbReference>
<dbReference type="EMBL" id="JAIWYP010000004">
    <property type="protein sequence ID" value="KAH3832345.1"/>
    <property type="molecule type" value="Genomic_DNA"/>
</dbReference>
<reference evidence="1" key="1">
    <citation type="journal article" date="2019" name="bioRxiv">
        <title>The Genome of the Zebra Mussel, Dreissena polymorpha: A Resource for Invasive Species Research.</title>
        <authorList>
            <person name="McCartney M.A."/>
            <person name="Auch B."/>
            <person name="Kono T."/>
            <person name="Mallez S."/>
            <person name="Zhang Y."/>
            <person name="Obille A."/>
            <person name="Becker A."/>
            <person name="Abrahante J.E."/>
            <person name="Garbe J."/>
            <person name="Badalamenti J.P."/>
            <person name="Herman A."/>
            <person name="Mangelson H."/>
            <person name="Liachko I."/>
            <person name="Sullivan S."/>
            <person name="Sone E.D."/>
            <person name="Koren S."/>
            <person name="Silverstein K.A.T."/>
            <person name="Beckman K.B."/>
            <person name="Gohl D.M."/>
        </authorList>
    </citation>
    <scope>NUCLEOTIDE SEQUENCE</scope>
    <source>
        <strain evidence="1">Duluth1</strain>
        <tissue evidence="1">Whole animal</tissue>
    </source>
</reference>
<name>A0A9D4K3I4_DREPO</name>
<dbReference type="AlphaFoldDB" id="A0A9D4K3I4"/>
<evidence type="ECO:0000313" key="2">
    <source>
        <dbReference type="Proteomes" id="UP000828390"/>
    </source>
</evidence>
<proteinExistence type="predicted"/>